<accession>A0ABD2BCE6</accession>
<protein>
    <submittedName>
        <fullName evidence="1">Uncharacterized protein</fullName>
    </submittedName>
</protein>
<comment type="caution">
    <text evidence="1">The sequence shown here is derived from an EMBL/GenBank/DDBJ whole genome shotgun (WGS) entry which is preliminary data.</text>
</comment>
<reference evidence="1 2" key="1">
    <citation type="journal article" date="2024" name="Ann. Entomol. Soc. Am.">
        <title>Genomic analyses of the southern and eastern yellowjacket wasps (Hymenoptera: Vespidae) reveal evolutionary signatures of social life.</title>
        <authorList>
            <person name="Catto M.A."/>
            <person name="Caine P.B."/>
            <person name="Orr S.E."/>
            <person name="Hunt B.G."/>
            <person name="Goodisman M.A.D."/>
        </authorList>
    </citation>
    <scope>NUCLEOTIDE SEQUENCE [LARGE SCALE GENOMIC DNA]</scope>
    <source>
        <strain evidence="1">232</strain>
        <tissue evidence="1">Head and thorax</tissue>
    </source>
</reference>
<name>A0ABD2BCE6_VESMC</name>
<dbReference type="Proteomes" id="UP001607303">
    <property type="component" value="Unassembled WGS sequence"/>
</dbReference>
<proteinExistence type="predicted"/>
<evidence type="ECO:0000313" key="1">
    <source>
        <dbReference type="EMBL" id="KAL2730411.1"/>
    </source>
</evidence>
<evidence type="ECO:0000313" key="2">
    <source>
        <dbReference type="Proteomes" id="UP001607303"/>
    </source>
</evidence>
<sequence length="184" mass="21199">MRSGDSRLRTTTTKSGLETTFIVSGSVVLWTSTSELRKYRGSHSLKCRVGILAFKRRQQNGVLDRPLQLLVQLCFGLRRENLEIFADAIHASITEQDTRLRETTTKSGLRPTFTVTSSVVLWTSTREFRNFRRIQFKRVLTKSRGKSGLRNFRTAKDFDNLSSEVDLEIFALSRTLTIYLQDWT</sequence>
<dbReference type="EMBL" id="JAYRBN010000091">
    <property type="protein sequence ID" value="KAL2730411.1"/>
    <property type="molecule type" value="Genomic_DNA"/>
</dbReference>
<dbReference type="AlphaFoldDB" id="A0ABD2BCE6"/>
<organism evidence="1 2">
    <name type="scientific">Vespula maculifrons</name>
    <name type="common">Eastern yellow jacket</name>
    <name type="synonym">Wasp</name>
    <dbReference type="NCBI Taxonomy" id="7453"/>
    <lineage>
        <taxon>Eukaryota</taxon>
        <taxon>Metazoa</taxon>
        <taxon>Ecdysozoa</taxon>
        <taxon>Arthropoda</taxon>
        <taxon>Hexapoda</taxon>
        <taxon>Insecta</taxon>
        <taxon>Pterygota</taxon>
        <taxon>Neoptera</taxon>
        <taxon>Endopterygota</taxon>
        <taxon>Hymenoptera</taxon>
        <taxon>Apocrita</taxon>
        <taxon>Aculeata</taxon>
        <taxon>Vespoidea</taxon>
        <taxon>Vespidae</taxon>
        <taxon>Vespinae</taxon>
        <taxon>Vespula</taxon>
    </lineage>
</organism>
<keyword evidence="2" id="KW-1185">Reference proteome</keyword>
<gene>
    <name evidence="1" type="ORF">V1477_016222</name>
</gene>